<dbReference type="Gene3D" id="3.40.50.1820">
    <property type="entry name" value="alpha/beta hydrolase"/>
    <property type="match status" value="1"/>
</dbReference>
<name>A0A9E9L7U3_9DIPT</name>
<comment type="similarity">
    <text evidence="2">Belongs to the 'GDXG' lipolytic enzyme family.</text>
</comment>
<feature type="domain" description="Carboxylesterase type B" evidence="7">
    <location>
        <begin position="6"/>
        <end position="532"/>
    </location>
</feature>
<evidence type="ECO:0000256" key="4">
    <source>
        <dbReference type="ARBA" id="ARBA00022801"/>
    </source>
</evidence>
<dbReference type="PANTHER" id="PTHR43142:SF1">
    <property type="entry name" value="CARBOXYLIC ESTER HYDROLASE"/>
    <property type="match status" value="1"/>
</dbReference>
<evidence type="ECO:0000256" key="2">
    <source>
        <dbReference type="ARBA" id="ARBA00010515"/>
    </source>
</evidence>
<evidence type="ECO:0000256" key="1">
    <source>
        <dbReference type="ARBA" id="ARBA00005964"/>
    </source>
</evidence>
<dbReference type="PROSITE" id="PS01173">
    <property type="entry name" value="LIPASE_GDXG_HIS"/>
    <property type="match status" value="1"/>
</dbReference>
<gene>
    <name evidence="8" type="primary">CarE3</name>
</gene>
<sequence length="544" mass="61386">MTEFDVVEIEFGKVRGIKKVSALRTSYTAFLGVPYAKAPVGELRFKNPTPMEKWENVYDATKEKIGSYGENFYTKNIVGSEDCLHMNIFTKHLKPEKLQPVMVYIHGGSFVTNSNTTDLLSPDYLLMADVVIVTINYRLGALGFLCLQDESLNVPGNAAMKDQVMAMRFVQKNIQSFGGDANNCCLFGHSAGGASVSWHCVSEMSKGLFQKAIIMSGCVLNKFSFTPKGDWAFRLAKKLGYDGDNHDKRILEFLRQADPVKIVEVQETLLLPEEKAKISNCFAPHAEPYANNETFNTELPIDLVRKAWSNEIDILLGVTSDEGLMVLEYLNKSPMMLKMVKLENMVPSELSIPDNDPIRVLLAEKLKQTYYPMGTDPTEDCMAYGQMRGEQTLTHGMQRIIQSRQHSGKRGKTFYYRFAVDSPTQNHYRNAHIGLGVKGVCHADELSYLFKQIYVDVPGSDSMELTAITRFVSMFTSFAATGNPNDNILNATMNKVQWLPVDTLDPPFKCLNIEADYVKFEIFPHSERLNVWDWVYGETKTPLY</sequence>
<reference evidence="8" key="1">
    <citation type="submission" date="2022-03" db="EMBL/GenBank/DDBJ databases">
        <title>Functional characterization of carboxylesterase gene in Bradysia odoriphaga.</title>
        <authorList>
            <person name="Hu M."/>
        </authorList>
    </citation>
    <scope>NUCLEOTIDE SEQUENCE</scope>
</reference>
<evidence type="ECO:0000313" key="8">
    <source>
        <dbReference type="EMBL" id="WAU86699.1"/>
    </source>
</evidence>
<proteinExistence type="evidence at transcript level"/>
<dbReference type="InterPro" id="IPR002018">
    <property type="entry name" value="CarbesteraseB"/>
</dbReference>
<keyword evidence="5" id="KW-0325">Glycoprotein</keyword>
<evidence type="ECO:0000256" key="3">
    <source>
        <dbReference type="ARBA" id="ARBA00022487"/>
    </source>
</evidence>
<evidence type="ECO:0000259" key="7">
    <source>
        <dbReference type="Pfam" id="PF00135"/>
    </source>
</evidence>
<protein>
    <recommendedName>
        <fullName evidence="6">carboxylesterase</fullName>
        <ecNumber evidence="6">3.1.1.1</ecNumber>
    </recommendedName>
</protein>
<dbReference type="SUPFAM" id="SSF53474">
    <property type="entry name" value="alpha/beta-Hydrolases"/>
    <property type="match status" value="1"/>
</dbReference>
<dbReference type="GO" id="GO:0106435">
    <property type="term" value="F:carboxylesterase activity"/>
    <property type="evidence" value="ECO:0007669"/>
    <property type="project" value="UniProtKB-EC"/>
</dbReference>
<organism evidence="8">
    <name type="scientific">Bradysia odoriphaga</name>
    <dbReference type="NCBI Taxonomy" id="1564500"/>
    <lineage>
        <taxon>Eukaryota</taxon>
        <taxon>Metazoa</taxon>
        <taxon>Ecdysozoa</taxon>
        <taxon>Arthropoda</taxon>
        <taxon>Hexapoda</taxon>
        <taxon>Insecta</taxon>
        <taxon>Pterygota</taxon>
        <taxon>Neoptera</taxon>
        <taxon>Endopterygota</taxon>
        <taxon>Diptera</taxon>
        <taxon>Nematocera</taxon>
        <taxon>Sciaroidea</taxon>
        <taxon>Sciaridae</taxon>
        <taxon>Bradysia</taxon>
    </lineage>
</organism>
<dbReference type="EC" id="3.1.1.1" evidence="6"/>
<comment type="similarity">
    <text evidence="1">Belongs to the type-B carboxylesterase/lipase family.</text>
</comment>
<evidence type="ECO:0000256" key="5">
    <source>
        <dbReference type="ARBA" id="ARBA00023180"/>
    </source>
</evidence>
<dbReference type="PANTHER" id="PTHR43142">
    <property type="entry name" value="CARBOXYLIC ESTER HYDROLASE"/>
    <property type="match status" value="1"/>
</dbReference>
<dbReference type="Pfam" id="PF00135">
    <property type="entry name" value="COesterase"/>
    <property type="match status" value="1"/>
</dbReference>
<dbReference type="InterPro" id="IPR002168">
    <property type="entry name" value="Lipase_GDXG_HIS_AS"/>
</dbReference>
<accession>A0A9E9L7U3</accession>
<keyword evidence="4 8" id="KW-0378">Hydrolase</keyword>
<dbReference type="InterPro" id="IPR029058">
    <property type="entry name" value="AB_hydrolase_fold"/>
</dbReference>
<evidence type="ECO:0000256" key="6">
    <source>
        <dbReference type="ARBA" id="ARBA00039155"/>
    </source>
</evidence>
<dbReference type="EMBL" id="OM949008">
    <property type="protein sequence ID" value="WAU86699.1"/>
    <property type="molecule type" value="mRNA"/>
</dbReference>
<keyword evidence="3" id="KW-0719">Serine esterase</keyword>
<dbReference type="AlphaFoldDB" id="A0A9E9L7U3"/>